<gene>
    <name evidence="3" type="ORF">G3I18_28410</name>
</gene>
<dbReference type="EMBL" id="JAAGNA010000986">
    <property type="protein sequence ID" value="NEC52448.1"/>
    <property type="molecule type" value="Genomic_DNA"/>
</dbReference>
<protein>
    <submittedName>
        <fullName evidence="3">Adenylate/guanylate cyclase domain-containing protein</fullName>
    </submittedName>
</protein>
<dbReference type="Proteomes" id="UP000471745">
    <property type="component" value="Unassembled WGS sequence"/>
</dbReference>
<name>A0A9X5CRY7_9ACTN</name>
<accession>A0A9X5CRY7</accession>
<evidence type="ECO:0000259" key="2">
    <source>
        <dbReference type="PROSITE" id="PS50125"/>
    </source>
</evidence>
<dbReference type="Gene3D" id="3.30.70.1230">
    <property type="entry name" value="Nucleotide cyclase"/>
    <property type="match status" value="1"/>
</dbReference>
<reference evidence="3 4" key="1">
    <citation type="submission" date="2020-01" db="EMBL/GenBank/DDBJ databases">
        <title>Insect and environment-associated Actinomycetes.</title>
        <authorList>
            <person name="Currrie C."/>
            <person name="Chevrette M."/>
            <person name="Carlson C."/>
            <person name="Stubbendieck R."/>
            <person name="Wendt-Pienkowski E."/>
        </authorList>
    </citation>
    <scope>NUCLEOTIDE SEQUENCE [LARGE SCALE GENOMIC DNA]</scope>
    <source>
        <strain evidence="3 4">SID8189</strain>
    </source>
</reference>
<dbReference type="PANTHER" id="PTHR43081">
    <property type="entry name" value="ADENYLATE CYCLASE, TERMINAL-DIFFERENTIATION SPECIFIC-RELATED"/>
    <property type="match status" value="1"/>
</dbReference>
<dbReference type="GO" id="GO:0009190">
    <property type="term" value="P:cyclic nucleotide biosynthetic process"/>
    <property type="evidence" value="ECO:0007669"/>
    <property type="project" value="InterPro"/>
</dbReference>
<dbReference type="GO" id="GO:0035556">
    <property type="term" value="P:intracellular signal transduction"/>
    <property type="evidence" value="ECO:0007669"/>
    <property type="project" value="InterPro"/>
</dbReference>
<dbReference type="PROSITE" id="PS50125">
    <property type="entry name" value="GUANYLATE_CYCLASE_2"/>
    <property type="match status" value="1"/>
</dbReference>
<proteinExistence type="inferred from homology"/>
<comment type="similarity">
    <text evidence="1">Belongs to the adenylyl cyclase class-3 family.</text>
</comment>
<keyword evidence="4" id="KW-1185">Reference proteome</keyword>
<comment type="caution">
    <text evidence="3">The sequence shown here is derived from an EMBL/GenBank/DDBJ whole genome shotgun (WGS) entry which is preliminary data.</text>
</comment>
<dbReference type="GO" id="GO:0004016">
    <property type="term" value="F:adenylate cyclase activity"/>
    <property type="evidence" value="ECO:0007669"/>
    <property type="project" value="UniProtKB-ARBA"/>
</dbReference>
<dbReference type="InterPro" id="IPR050697">
    <property type="entry name" value="Adenylyl/Guanylyl_Cyclase_3/4"/>
</dbReference>
<dbReference type="SUPFAM" id="SSF55073">
    <property type="entry name" value="Nucleotide cyclase"/>
    <property type="match status" value="1"/>
</dbReference>
<dbReference type="PANTHER" id="PTHR43081:SF1">
    <property type="entry name" value="ADENYLATE CYCLASE, TERMINAL-DIFFERENTIATION SPECIFIC"/>
    <property type="match status" value="1"/>
</dbReference>
<organism evidence="3 4">
    <name type="scientific">Actinospica acidiphila</name>
    <dbReference type="NCBI Taxonomy" id="304899"/>
    <lineage>
        <taxon>Bacteria</taxon>
        <taxon>Bacillati</taxon>
        <taxon>Actinomycetota</taxon>
        <taxon>Actinomycetes</taxon>
        <taxon>Catenulisporales</taxon>
        <taxon>Actinospicaceae</taxon>
        <taxon>Actinospica</taxon>
    </lineage>
</organism>
<dbReference type="AlphaFoldDB" id="A0A9X5CRY7"/>
<sequence length="218" mass="24102">MGESGYCYGVTAFIDLVSFTARTFWESPDSVLRLNTAVMTQIALAVQDFGGYVLGFRGDGVFACFGDPRVQDHRIPAAVAMTACAFALDATRNALNSLLKASGMRPVQVRAGADFGRLDFVRIGSEVASEVNIVGFSANFAAKCEKYAKSWEVVVGEELAQLLPDDDLWRHDKSPKRYTRDEETKSYDFYQVKWSSYIQHVPGIREALDGSPVSAIRY</sequence>
<dbReference type="Pfam" id="PF00211">
    <property type="entry name" value="Guanylate_cyc"/>
    <property type="match status" value="1"/>
</dbReference>
<dbReference type="InterPro" id="IPR001054">
    <property type="entry name" value="A/G_cyclase"/>
</dbReference>
<dbReference type="InterPro" id="IPR029787">
    <property type="entry name" value="Nucleotide_cyclase"/>
</dbReference>
<feature type="domain" description="Guanylate cyclase" evidence="2">
    <location>
        <begin position="10"/>
        <end position="145"/>
    </location>
</feature>
<evidence type="ECO:0000313" key="4">
    <source>
        <dbReference type="Proteomes" id="UP000471745"/>
    </source>
</evidence>
<dbReference type="CDD" id="cd07302">
    <property type="entry name" value="CHD"/>
    <property type="match status" value="1"/>
</dbReference>
<evidence type="ECO:0000256" key="1">
    <source>
        <dbReference type="ARBA" id="ARBA00005381"/>
    </source>
</evidence>
<evidence type="ECO:0000313" key="3">
    <source>
        <dbReference type="EMBL" id="NEC52448.1"/>
    </source>
</evidence>